<proteinExistence type="predicted"/>
<evidence type="ECO:0000313" key="2">
    <source>
        <dbReference type="EMBL" id="GGT75410.1"/>
    </source>
</evidence>
<dbReference type="EMBL" id="BMSA01000021">
    <property type="protein sequence ID" value="GGT75410.1"/>
    <property type="molecule type" value="Genomic_DNA"/>
</dbReference>
<organism evidence="2 3">
    <name type="scientific">Streptomyces phaeofaciens</name>
    <dbReference type="NCBI Taxonomy" id="68254"/>
    <lineage>
        <taxon>Bacteria</taxon>
        <taxon>Bacillati</taxon>
        <taxon>Actinomycetota</taxon>
        <taxon>Actinomycetes</taxon>
        <taxon>Kitasatosporales</taxon>
        <taxon>Streptomycetaceae</taxon>
        <taxon>Streptomyces</taxon>
    </lineage>
</organism>
<comment type="caution">
    <text evidence="2">The sequence shown here is derived from an EMBL/GenBank/DDBJ whole genome shotgun (WGS) entry which is preliminary data.</text>
</comment>
<dbReference type="Gene3D" id="3.40.1580.10">
    <property type="entry name" value="SMI1/KNR4-like"/>
    <property type="match status" value="1"/>
</dbReference>
<dbReference type="Pfam" id="PF09346">
    <property type="entry name" value="SMI1_KNR4"/>
    <property type="match status" value="1"/>
</dbReference>
<name>A0A918HKL7_9ACTN</name>
<gene>
    <name evidence="2" type="ORF">GCM10010226_61970</name>
</gene>
<dbReference type="SMART" id="SM00860">
    <property type="entry name" value="SMI1_KNR4"/>
    <property type="match status" value="1"/>
</dbReference>
<sequence>MVDETWTGVRRRVAELGSREASREVFGAFGHGWALDEPLTEAEVADLEAQVGVRLPEGYRSFLRHVGAGGAGPAYGVFPLRRVDGRWRWEGDGADLADLTLLARPFPEHGPDPELVDALLAEQPDEETFDDMDAFDEAYEAWQERWYDGPLFAPERTAGAIPICHLGCAQREWLVVTGVHRGTVWSDPRCDDADLEPLREPDGTPTTFTRWYLDWLEKAETGPSAVR</sequence>
<dbReference type="RefSeq" id="WP_189715111.1">
    <property type="nucleotide sequence ID" value="NZ_BMSA01000021.1"/>
</dbReference>
<evidence type="ECO:0000259" key="1">
    <source>
        <dbReference type="SMART" id="SM00860"/>
    </source>
</evidence>
<dbReference type="SUPFAM" id="SSF160631">
    <property type="entry name" value="SMI1/KNR4-like"/>
    <property type="match status" value="1"/>
</dbReference>
<evidence type="ECO:0000313" key="3">
    <source>
        <dbReference type="Proteomes" id="UP000646776"/>
    </source>
</evidence>
<dbReference type="InterPro" id="IPR018958">
    <property type="entry name" value="Knr4/Smi1-like_dom"/>
</dbReference>
<dbReference type="AlphaFoldDB" id="A0A918HKL7"/>
<protein>
    <recommendedName>
        <fullName evidence="1">Knr4/Smi1-like domain-containing protein</fullName>
    </recommendedName>
</protein>
<reference evidence="2" key="1">
    <citation type="journal article" date="2014" name="Int. J. Syst. Evol. Microbiol.">
        <title>Complete genome sequence of Corynebacterium casei LMG S-19264T (=DSM 44701T), isolated from a smear-ripened cheese.</title>
        <authorList>
            <consortium name="US DOE Joint Genome Institute (JGI-PGF)"/>
            <person name="Walter F."/>
            <person name="Albersmeier A."/>
            <person name="Kalinowski J."/>
            <person name="Ruckert C."/>
        </authorList>
    </citation>
    <scope>NUCLEOTIDE SEQUENCE</scope>
    <source>
        <strain evidence="2">JCM 4125</strain>
    </source>
</reference>
<feature type="domain" description="Knr4/Smi1-like" evidence="1">
    <location>
        <begin position="38"/>
        <end position="218"/>
    </location>
</feature>
<reference evidence="2" key="2">
    <citation type="submission" date="2020-09" db="EMBL/GenBank/DDBJ databases">
        <authorList>
            <person name="Sun Q."/>
            <person name="Ohkuma M."/>
        </authorList>
    </citation>
    <scope>NUCLEOTIDE SEQUENCE</scope>
    <source>
        <strain evidence="2">JCM 4125</strain>
    </source>
</reference>
<dbReference type="Proteomes" id="UP000646776">
    <property type="component" value="Unassembled WGS sequence"/>
</dbReference>
<keyword evidence="3" id="KW-1185">Reference proteome</keyword>
<dbReference type="InterPro" id="IPR037883">
    <property type="entry name" value="Knr4/Smi1-like_sf"/>
</dbReference>
<accession>A0A918HKL7</accession>